<evidence type="ECO:0008006" key="4">
    <source>
        <dbReference type="Google" id="ProtNLM"/>
    </source>
</evidence>
<accession>A0ABT2C487</accession>
<name>A0ABT2C487_9BURK</name>
<gene>
    <name evidence="2" type="ORF">NX786_23000</name>
</gene>
<feature type="chain" id="PRO_5046742005" description="Type IV pilus biogenesis protein PilP" evidence="1">
    <location>
        <begin position="21"/>
        <end position="145"/>
    </location>
</feature>
<reference evidence="2" key="1">
    <citation type="submission" date="2022-08" db="EMBL/GenBank/DDBJ databases">
        <title>Reclassification of Massilia species as members of the genera Telluria, Duganella, Pseudoduganella, Mokoshia gen. nov. and Zemynaea gen. nov. using orthogonal and non-orthogonal genome-based approaches.</title>
        <authorList>
            <person name="Bowman J.P."/>
        </authorList>
    </citation>
    <scope>NUCLEOTIDE SEQUENCE</scope>
    <source>
        <strain evidence="2">LMG 11547</strain>
    </source>
</reference>
<protein>
    <recommendedName>
        <fullName evidence="4">Type IV pilus biogenesis protein PilP</fullName>
    </recommendedName>
</protein>
<keyword evidence="3" id="KW-1185">Reference proteome</keyword>
<comment type="caution">
    <text evidence="2">The sequence shown here is derived from an EMBL/GenBank/DDBJ whole genome shotgun (WGS) entry which is preliminary data.</text>
</comment>
<organism evidence="2 3">
    <name type="scientific">Telluria mixta</name>
    <dbReference type="NCBI Taxonomy" id="34071"/>
    <lineage>
        <taxon>Bacteria</taxon>
        <taxon>Pseudomonadati</taxon>
        <taxon>Pseudomonadota</taxon>
        <taxon>Betaproteobacteria</taxon>
        <taxon>Burkholderiales</taxon>
        <taxon>Oxalobacteraceae</taxon>
        <taxon>Telluria group</taxon>
        <taxon>Telluria</taxon>
    </lineage>
</organism>
<dbReference type="Proteomes" id="UP001165263">
    <property type="component" value="Unassembled WGS sequence"/>
</dbReference>
<keyword evidence="1" id="KW-0732">Signal</keyword>
<dbReference type="RefSeq" id="WP_259451241.1">
    <property type="nucleotide sequence ID" value="NZ_JANUHC010000009.1"/>
</dbReference>
<sequence>MILRTSLLLALVGTAGAVLADDAAILACRNLTDGAARLACYDAIPAGARPAAASVPSVQSFGLEQKQPEEPARSIESTIAGKFSGWGPATLFTLANGQVWKVVDGSSADLAPVTNPPVKIVRNMFGTMFLEIDGTNASPKVRRVR</sequence>
<evidence type="ECO:0000313" key="2">
    <source>
        <dbReference type="EMBL" id="MCS0632201.1"/>
    </source>
</evidence>
<feature type="signal peptide" evidence="1">
    <location>
        <begin position="1"/>
        <end position="20"/>
    </location>
</feature>
<proteinExistence type="predicted"/>
<dbReference type="EMBL" id="JANUHC010000009">
    <property type="protein sequence ID" value="MCS0632201.1"/>
    <property type="molecule type" value="Genomic_DNA"/>
</dbReference>
<evidence type="ECO:0000256" key="1">
    <source>
        <dbReference type="SAM" id="SignalP"/>
    </source>
</evidence>
<evidence type="ECO:0000313" key="3">
    <source>
        <dbReference type="Proteomes" id="UP001165263"/>
    </source>
</evidence>